<proteinExistence type="predicted"/>
<accession>A0A382R5R6</accession>
<organism evidence="1">
    <name type="scientific">marine metagenome</name>
    <dbReference type="NCBI Taxonomy" id="408172"/>
    <lineage>
        <taxon>unclassified sequences</taxon>
        <taxon>metagenomes</taxon>
        <taxon>ecological metagenomes</taxon>
    </lineage>
</organism>
<dbReference type="EMBL" id="UINC01118992">
    <property type="protein sequence ID" value="SVC92495.1"/>
    <property type="molecule type" value="Genomic_DNA"/>
</dbReference>
<evidence type="ECO:0000313" key="1">
    <source>
        <dbReference type="EMBL" id="SVC92495.1"/>
    </source>
</evidence>
<dbReference type="AlphaFoldDB" id="A0A382R5R6"/>
<reference evidence="1" key="1">
    <citation type="submission" date="2018-05" db="EMBL/GenBank/DDBJ databases">
        <authorList>
            <person name="Lanie J.A."/>
            <person name="Ng W.-L."/>
            <person name="Kazmierczak K.M."/>
            <person name="Andrzejewski T.M."/>
            <person name="Davidsen T.M."/>
            <person name="Wayne K.J."/>
            <person name="Tettelin H."/>
            <person name="Glass J.I."/>
            <person name="Rusch D."/>
            <person name="Podicherti R."/>
            <person name="Tsui H.-C.T."/>
            <person name="Winkler M.E."/>
        </authorList>
    </citation>
    <scope>NUCLEOTIDE SEQUENCE</scope>
</reference>
<sequence length="51" mass="6375">MEMDVDRIPDRLGHDFLQIVPQHPDDDRLNAGVLKYYIFIRWFYRMQKFFQ</sequence>
<gene>
    <name evidence="1" type="ORF">METZ01_LOCUS345349</name>
</gene>
<feature type="non-terminal residue" evidence="1">
    <location>
        <position position="51"/>
    </location>
</feature>
<protein>
    <submittedName>
        <fullName evidence="1">Uncharacterized protein</fullName>
    </submittedName>
</protein>
<name>A0A382R5R6_9ZZZZ</name>